<evidence type="ECO:0000313" key="2">
    <source>
        <dbReference type="Proteomes" id="UP000051562"/>
    </source>
</evidence>
<gene>
    <name evidence="1" type="ORF">ARD30_11160</name>
</gene>
<reference evidence="1 2" key="1">
    <citation type="submission" date="2015-10" db="EMBL/GenBank/DDBJ databases">
        <title>Draft genome of Bosea thiooxidans.</title>
        <authorList>
            <person name="Wang X."/>
        </authorList>
    </citation>
    <scope>NUCLEOTIDE SEQUENCE [LARGE SCALE GENOMIC DNA]</scope>
    <source>
        <strain evidence="1 2">CGMCC 9174</strain>
    </source>
</reference>
<keyword evidence="2" id="KW-1185">Reference proteome</keyword>
<comment type="caution">
    <text evidence="1">The sequence shown here is derived from an EMBL/GenBank/DDBJ whole genome shotgun (WGS) entry which is preliminary data.</text>
</comment>
<name>A0A0Q3T056_9HYPH</name>
<accession>A0A0Q3T056</accession>
<dbReference type="Proteomes" id="UP000051562">
    <property type="component" value="Unassembled WGS sequence"/>
</dbReference>
<dbReference type="EMBL" id="LMAR01000029">
    <property type="protein sequence ID" value="KQK31058.1"/>
    <property type="molecule type" value="Genomic_DNA"/>
</dbReference>
<proteinExistence type="predicted"/>
<organism evidence="1 2">
    <name type="scientific">Bosea thiooxidans</name>
    <dbReference type="NCBI Taxonomy" id="53254"/>
    <lineage>
        <taxon>Bacteria</taxon>
        <taxon>Pseudomonadati</taxon>
        <taxon>Pseudomonadota</taxon>
        <taxon>Alphaproteobacteria</taxon>
        <taxon>Hyphomicrobiales</taxon>
        <taxon>Boseaceae</taxon>
        <taxon>Bosea</taxon>
    </lineage>
</organism>
<sequence>MPGLPTLTGALAAGPLSALRATCGHARLVWIEAALFDESLQASEGAHHALARALACNGTAAGHQGAPARFDGS</sequence>
<dbReference type="AlphaFoldDB" id="A0A0Q3T056"/>
<protein>
    <submittedName>
        <fullName evidence="1">Uncharacterized protein</fullName>
    </submittedName>
</protein>
<evidence type="ECO:0000313" key="1">
    <source>
        <dbReference type="EMBL" id="KQK31058.1"/>
    </source>
</evidence>